<dbReference type="Proteomes" id="UP001203297">
    <property type="component" value="Unassembled WGS sequence"/>
</dbReference>
<reference evidence="2" key="1">
    <citation type="journal article" date="2022" name="New Phytol.">
        <title>Evolutionary transition to the ectomycorrhizal habit in the genomes of a hyperdiverse lineage of mushroom-forming fungi.</title>
        <authorList>
            <person name="Looney B."/>
            <person name="Miyauchi S."/>
            <person name="Morin E."/>
            <person name="Drula E."/>
            <person name="Courty P.E."/>
            <person name="Kohler A."/>
            <person name="Kuo A."/>
            <person name="LaButti K."/>
            <person name="Pangilinan J."/>
            <person name="Lipzen A."/>
            <person name="Riley R."/>
            <person name="Andreopoulos W."/>
            <person name="He G."/>
            <person name="Johnson J."/>
            <person name="Nolan M."/>
            <person name="Tritt A."/>
            <person name="Barry K.W."/>
            <person name="Grigoriev I.V."/>
            <person name="Nagy L.G."/>
            <person name="Hibbett D."/>
            <person name="Henrissat B."/>
            <person name="Matheny P.B."/>
            <person name="Labbe J."/>
            <person name="Martin F.M."/>
        </authorList>
    </citation>
    <scope>NUCLEOTIDE SEQUENCE</scope>
    <source>
        <strain evidence="2">BPL690</strain>
    </source>
</reference>
<dbReference type="AlphaFoldDB" id="A0AAD4LY47"/>
<organism evidence="2 3">
    <name type="scientific">Multifurca ochricompacta</name>
    <dbReference type="NCBI Taxonomy" id="376703"/>
    <lineage>
        <taxon>Eukaryota</taxon>
        <taxon>Fungi</taxon>
        <taxon>Dikarya</taxon>
        <taxon>Basidiomycota</taxon>
        <taxon>Agaricomycotina</taxon>
        <taxon>Agaricomycetes</taxon>
        <taxon>Russulales</taxon>
        <taxon>Russulaceae</taxon>
        <taxon>Multifurca</taxon>
    </lineage>
</organism>
<name>A0AAD4LY47_9AGAM</name>
<gene>
    <name evidence="2" type="ORF">B0F90DRAFT_1276283</name>
</gene>
<sequence length="350" mass="38855">MARFCKALLAQFVKDFDKTGTLIFRSQWDVASLVRLFYTLGVGNEEDAEFWRSFIDGGPIEAEFMTRAREMFDIAVRDGPLLNFCRLGHLGVAAIQFEGSDLESMDIEKLWDLLRKMMTDSRLPLKCASDGVWVKFDRLRELVSDTSTKSSSGGKVRLQPLLVMIEEVYHLRPPATKESCPTEHTQTSGNSAIAQQELGHGHNRLTFSSDASTAYENDFGDFPPSPLRNFLTVPSYYPRSEYVGSYNFAFPYLASTIGPGNVVPPVNPYLPYRQHFAHRRVAPVSHYARQSDGVTPPQVITVSTKMPSAIPRNAHSALENVAVSSPCSPHDTGDAGQSGVSLFPAKNKIK</sequence>
<comment type="caution">
    <text evidence="2">The sequence shown here is derived from an EMBL/GenBank/DDBJ whole genome shotgun (WGS) entry which is preliminary data.</text>
</comment>
<feature type="region of interest" description="Disordered" evidence="1">
    <location>
        <begin position="323"/>
        <end position="350"/>
    </location>
</feature>
<protein>
    <submittedName>
        <fullName evidence="2">Uncharacterized protein</fullName>
    </submittedName>
</protein>
<dbReference type="EMBL" id="WTXG01000070">
    <property type="protein sequence ID" value="KAI0294683.1"/>
    <property type="molecule type" value="Genomic_DNA"/>
</dbReference>
<keyword evidence="3" id="KW-1185">Reference proteome</keyword>
<proteinExistence type="predicted"/>
<accession>A0AAD4LY47</accession>
<evidence type="ECO:0000313" key="3">
    <source>
        <dbReference type="Proteomes" id="UP001203297"/>
    </source>
</evidence>
<evidence type="ECO:0000256" key="1">
    <source>
        <dbReference type="SAM" id="MobiDB-lite"/>
    </source>
</evidence>
<evidence type="ECO:0000313" key="2">
    <source>
        <dbReference type="EMBL" id="KAI0294683.1"/>
    </source>
</evidence>